<feature type="transmembrane region" description="Helical" evidence="3">
    <location>
        <begin position="259"/>
        <end position="278"/>
    </location>
</feature>
<dbReference type="InterPro" id="IPR050256">
    <property type="entry name" value="Glycosyltransferase_2"/>
</dbReference>
<reference evidence="6 7" key="1">
    <citation type="submission" date="2019-05" db="EMBL/GenBank/DDBJ databases">
        <title>Genome sequence of Cellulomonas hominis strain CS1.</title>
        <authorList>
            <person name="Belmont J."/>
            <person name="Maclea K.S."/>
        </authorList>
    </citation>
    <scope>NUCLEOTIDE SEQUENCE [LARGE SCALE GENOMIC DNA]</scope>
    <source>
        <strain evidence="6 7">CS1</strain>
    </source>
</reference>
<feature type="domain" description="Low-salt glycan biosynthesis hexosyltransferase Agl6 C-terminal transmembrane region" evidence="5">
    <location>
        <begin position="277"/>
        <end position="369"/>
    </location>
</feature>
<dbReference type="Gene3D" id="3.90.550.10">
    <property type="entry name" value="Spore Coat Polysaccharide Biosynthesis Protein SpsA, Chain A"/>
    <property type="match status" value="1"/>
</dbReference>
<evidence type="ECO:0000259" key="4">
    <source>
        <dbReference type="Pfam" id="PF00535"/>
    </source>
</evidence>
<evidence type="ECO:0000256" key="3">
    <source>
        <dbReference type="SAM" id="Phobius"/>
    </source>
</evidence>
<sequence length="420" mass="44403">MPCLNEAETIEVCIRKALGYLERSGVAGEVLIADNGSTDGSQAIAEGLGARVVPIPEKGYGSALIGGIAAARGRYVIMGDADDSYDFSALDPFVAKLREGYQLVMGNRFRGGIAPGAMPPLHRYLGNPVLSGIGALFFKPGVRDFHCGLRGFDREAILGLGLRTAGMEFASEMVVKACLQRLRIVEVPTTLSKDGRSRPPHLRSWHDGWRHLRFLLIFSPKWLFLYPGVVLLGVGLLASLVLLFGPVEIGSVGFDVSTMIYAAAASVVGFQAVLFALLTKTYAEHEGFLPAGPRFRAISDKLTLERGLLTGLGIFLLGLVVAVVQVIRWRDVGFGGLDARQAVRVAVPAALGLMIGFQTMMSSMFVGILSIPTRAGSNPVAPQADPADEAVLVAPGTVAAPDADGDAVAVPAPTEPAARP</sequence>
<keyword evidence="6" id="KW-0808">Transferase</keyword>
<evidence type="ECO:0000256" key="2">
    <source>
        <dbReference type="SAM" id="MobiDB-lite"/>
    </source>
</evidence>
<dbReference type="EMBL" id="SZYE01000068">
    <property type="protein sequence ID" value="TKR23677.1"/>
    <property type="molecule type" value="Genomic_DNA"/>
</dbReference>
<evidence type="ECO:0000259" key="5">
    <source>
        <dbReference type="Pfam" id="PF26629"/>
    </source>
</evidence>
<keyword evidence="3" id="KW-0812">Transmembrane</keyword>
<evidence type="ECO:0000256" key="1">
    <source>
        <dbReference type="ARBA" id="ARBA00006739"/>
    </source>
</evidence>
<dbReference type="Pfam" id="PF26629">
    <property type="entry name" value="GT2_TM_C"/>
    <property type="match status" value="1"/>
</dbReference>
<dbReference type="CDD" id="cd04179">
    <property type="entry name" value="DPM_DPG-synthase_like"/>
    <property type="match status" value="1"/>
</dbReference>
<feature type="domain" description="Glycosyltransferase 2-like" evidence="4">
    <location>
        <begin position="1"/>
        <end position="157"/>
    </location>
</feature>
<dbReference type="PANTHER" id="PTHR48090:SF7">
    <property type="entry name" value="RFBJ PROTEIN"/>
    <property type="match status" value="1"/>
</dbReference>
<evidence type="ECO:0000313" key="6">
    <source>
        <dbReference type="EMBL" id="TKR23677.1"/>
    </source>
</evidence>
<dbReference type="SUPFAM" id="SSF53448">
    <property type="entry name" value="Nucleotide-diphospho-sugar transferases"/>
    <property type="match status" value="1"/>
</dbReference>
<feature type="region of interest" description="Disordered" evidence="2">
    <location>
        <begin position="399"/>
        <end position="420"/>
    </location>
</feature>
<dbReference type="AlphaFoldDB" id="A0A7Z8JYW9"/>
<comment type="similarity">
    <text evidence="1">Belongs to the glycosyltransferase 2 family.</text>
</comment>
<dbReference type="OrthoDB" id="9797819at2"/>
<accession>A0A7Z8JYW9</accession>
<dbReference type="Pfam" id="PF00535">
    <property type="entry name" value="Glycos_transf_2"/>
    <property type="match status" value="1"/>
</dbReference>
<gene>
    <name evidence="6" type="ORF">FA014_10010</name>
</gene>
<keyword evidence="3" id="KW-0472">Membrane</keyword>
<protein>
    <submittedName>
        <fullName evidence="6">Glycosyltransferase family 2 protein</fullName>
    </submittedName>
</protein>
<name>A0A7Z8JYW9_9CELL</name>
<feature type="transmembrane region" description="Helical" evidence="3">
    <location>
        <begin position="308"/>
        <end position="327"/>
    </location>
</feature>
<comment type="caution">
    <text evidence="6">The sequence shown here is derived from an EMBL/GenBank/DDBJ whole genome shotgun (WGS) entry which is preliminary data.</text>
</comment>
<dbReference type="Proteomes" id="UP000308121">
    <property type="component" value="Unassembled WGS sequence"/>
</dbReference>
<organism evidence="6 7">
    <name type="scientific">Cellulomonas hominis</name>
    <dbReference type="NCBI Taxonomy" id="156981"/>
    <lineage>
        <taxon>Bacteria</taxon>
        <taxon>Bacillati</taxon>
        <taxon>Actinomycetota</taxon>
        <taxon>Actinomycetes</taxon>
        <taxon>Micrococcales</taxon>
        <taxon>Cellulomonadaceae</taxon>
        <taxon>Cellulomonas</taxon>
    </lineage>
</organism>
<dbReference type="GO" id="GO:0016740">
    <property type="term" value="F:transferase activity"/>
    <property type="evidence" value="ECO:0007669"/>
    <property type="project" value="UniProtKB-KW"/>
</dbReference>
<feature type="transmembrane region" description="Helical" evidence="3">
    <location>
        <begin position="347"/>
        <end position="369"/>
    </location>
</feature>
<keyword evidence="3" id="KW-1133">Transmembrane helix</keyword>
<feature type="transmembrane region" description="Helical" evidence="3">
    <location>
        <begin position="223"/>
        <end position="247"/>
    </location>
</feature>
<proteinExistence type="inferred from homology"/>
<dbReference type="InterPro" id="IPR058718">
    <property type="entry name" value="Agl6_TM_C"/>
</dbReference>
<evidence type="ECO:0000313" key="7">
    <source>
        <dbReference type="Proteomes" id="UP000308121"/>
    </source>
</evidence>
<dbReference type="InterPro" id="IPR029044">
    <property type="entry name" value="Nucleotide-diphossugar_trans"/>
</dbReference>
<dbReference type="PANTHER" id="PTHR48090">
    <property type="entry name" value="UNDECAPRENYL-PHOSPHATE 4-DEOXY-4-FORMAMIDO-L-ARABINOSE TRANSFERASE-RELATED"/>
    <property type="match status" value="1"/>
</dbReference>
<dbReference type="InterPro" id="IPR001173">
    <property type="entry name" value="Glyco_trans_2-like"/>
</dbReference>